<dbReference type="GO" id="GO:0006508">
    <property type="term" value="P:proteolysis"/>
    <property type="evidence" value="ECO:0007669"/>
    <property type="project" value="InterPro"/>
</dbReference>
<evidence type="ECO:0000259" key="1">
    <source>
        <dbReference type="PROSITE" id="PS51767"/>
    </source>
</evidence>
<evidence type="ECO:0000313" key="3">
    <source>
        <dbReference type="Proteomes" id="UP000591131"/>
    </source>
</evidence>
<dbReference type="SUPFAM" id="SSF50630">
    <property type="entry name" value="Acid proteases"/>
    <property type="match status" value="1"/>
</dbReference>
<keyword evidence="3" id="KW-1185">Reference proteome</keyword>
<dbReference type="PROSITE" id="PS51767">
    <property type="entry name" value="PEPTIDASE_A1"/>
    <property type="match status" value="1"/>
</dbReference>
<reference evidence="2 3" key="1">
    <citation type="submission" date="2020-04" db="EMBL/GenBank/DDBJ databases">
        <title>Perkinsus chesapeaki whole genome sequence.</title>
        <authorList>
            <person name="Bogema D.R."/>
        </authorList>
    </citation>
    <scope>NUCLEOTIDE SEQUENCE [LARGE SCALE GENOMIC DNA]</scope>
    <source>
        <strain evidence="2">ATCC PRA-425</strain>
    </source>
</reference>
<evidence type="ECO:0000313" key="2">
    <source>
        <dbReference type="EMBL" id="KAF4650259.1"/>
    </source>
</evidence>
<dbReference type="Gene3D" id="2.40.70.10">
    <property type="entry name" value="Acid Proteases"/>
    <property type="match status" value="2"/>
</dbReference>
<dbReference type="OrthoDB" id="10407179at2759"/>
<dbReference type="InterPro" id="IPR021109">
    <property type="entry name" value="Peptidase_aspartic_dom_sf"/>
</dbReference>
<dbReference type="EMBL" id="JAAPAO010001303">
    <property type="protein sequence ID" value="KAF4650259.1"/>
    <property type="molecule type" value="Genomic_DNA"/>
</dbReference>
<accession>A0A7J6KUI3</accession>
<dbReference type="PROSITE" id="PS00141">
    <property type="entry name" value="ASP_PROTEASE"/>
    <property type="match status" value="1"/>
</dbReference>
<feature type="domain" description="Peptidase A1" evidence="1">
    <location>
        <begin position="12"/>
        <end position="327"/>
    </location>
</feature>
<protein>
    <recommendedName>
        <fullName evidence="1">Peptidase A1 domain-containing protein</fullName>
    </recommendedName>
</protein>
<organism evidence="2 3">
    <name type="scientific">Perkinsus chesapeaki</name>
    <name type="common">Clam parasite</name>
    <name type="synonym">Perkinsus andrewsi</name>
    <dbReference type="NCBI Taxonomy" id="330153"/>
    <lineage>
        <taxon>Eukaryota</taxon>
        <taxon>Sar</taxon>
        <taxon>Alveolata</taxon>
        <taxon>Perkinsozoa</taxon>
        <taxon>Perkinsea</taxon>
        <taxon>Perkinsida</taxon>
        <taxon>Perkinsidae</taxon>
        <taxon>Perkinsus</taxon>
    </lineage>
</organism>
<feature type="non-terminal residue" evidence="2">
    <location>
        <position position="330"/>
    </location>
</feature>
<gene>
    <name evidence="2" type="ORF">FOL47_001332</name>
</gene>
<dbReference type="InterPro" id="IPR033121">
    <property type="entry name" value="PEPTIDASE_A1"/>
</dbReference>
<proteinExistence type="predicted"/>
<sequence>SSALQKYFHPLADGKIAINIDGNPLQLAVDTGSPHTLVVYKDWYEDTYGKGACKTLPSGCYSCPSKCDPYAKEVFVRSFEDGSEYSMVYHKGALSVNGKMVGDIEFGLVLNFIPDHRSSDPFPDSLFGIGYDTIDGHYTILHQLYARKLVPEFAFQICSPTPPLVFAGQLVLGSSQGACSIQQPMAIQLPSSAIFSYGLVSSTKHEAFVHPLDNLILFDTGTATLVFPEYIFMDVKDKLINIASRDSGRTVSAKVMNGVLCVGFETQEISALQYLPALTFSLGVKDKPFEWCILRIMHIGEDIILGKPFFSSYFLGADLGDAKLKIANYQ</sequence>
<comment type="caution">
    <text evidence="2">The sequence shown here is derived from an EMBL/GenBank/DDBJ whole genome shotgun (WGS) entry which is preliminary data.</text>
</comment>
<dbReference type="AlphaFoldDB" id="A0A7J6KUI3"/>
<dbReference type="GO" id="GO:0004190">
    <property type="term" value="F:aspartic-type endopeptidase activity"/>
    <property type="evidence" value="ECO:0007669"/>
    <property type="project" value="InterPro"/>
</dbReference>
<name>A0A7J6KUI3_PERCH</name>
<dbReference type="InterPro" id="IPR001969">
    <property type="entry name" value="Aspartic_peptidase_AS"/>
</dbReference>
<dbReference type="Proteomes" id="UP000591131">
    <property type="component" value="Unassembled WGS sequence"/>
</dbReference>
<dbReference type="Pfam" id="PF00026">
    <property type="entry name" value="Asp"/>
    <property type="match status" value="1"/>
</dbReference>